<dbReference type="OrthoDB" id="5559045at2"/>
<evidence type="ECO:0000259" key="1">
    <source>
        <dbReference type="Pfam" id="PF20703"/>
    </source>
</evidence>
<dbReference type="AlphaFoldDB" id="A0A656HA85"/>
<sequence>MNKRNLQPYPGLRSFERYESRIFFGRQHQVDELLTRLKESHFLAVLGSSGSGKSSLVKAGLLPGLQKGYMGEVGSRWSIAEMRPGDQPFMRLAEALLVDQAFAEAWGTLTPHPPSPGGRGGERGVGGRCFAPFCLRERGWG</sequence>
<dbReference type="Gene3D" id="3.40.50.300">
    <property type="entry name" value="P-loop containing nucleotide triphosphate hydrolases"/>
    <property type="match status" value="1"/>
</dbReference>
<feature type="domain" description="Novel STAND NTPase 1" evidence="1">
    <location>
        <begin position="8"/>
        <end position="99"/>
    </location>
</feature>
<accession>A0A656HA85</accession>
<reference evidence="3" key="1">
    <citation type="journal article" date="2011" name="Stand. Genomic Sci.">
        <title>Genome sequence of the filamentous, gliding Thiothrix nivea neotype strain (JP2(T)).</title>
        <authorList>
            <person name="Lapidus A."/>
            <person name="Nolan M."/>
            <person name="Lucas S."/>
            <person name="Glavina Del Rio T."/>
            <person name="Tice H."/>
            <person name="Cheng J.F."/>
            <person name="Tapia R."/>
            <person name="Han C."/>
            <person name="Goodwin L."/>
            <person name="Pitluck S."/>
            <person name="Liolios K."/>
            <person name="Pagani I."/>
            <person name="Ivanova N."/>
            <person name="Huntemann M."/>
            <person name="Mavromatis K."/>
            <person name="Mikhailova N."/>
            <person name="Pati A."/>
            <person name="Chen A."/>
            <person name="Palaniappan K."/>
            <person name="Land M."/>
            <person name="Brambilla E.M."/>
            <person name="Rohde M."/>
            <person name="Abt B."/>
            <person name="Verbarg S."/>
            <person name="Goker M."/>
            <person name="Bristow J."/>
            <person name="Eisen J.A."/>
            <person name="Markowitz V."/>
            <person name="Hugenholtz P."/>
            <person name="Kyrpides N.C."/>
            <person name="Klenk H.P."/>
            <person name="Woyke T."/>
        </authorList>
    </citation>
    <scope>NUCLEOTIDE SEQUENCE [LARGE SCALE GENOMIC DNA]</scope>
    <source>
        <strain evidence="3">ATCC 35100 / DSM 5205 / JP2</strain>
    </source>
</reference>
<name>A0A656HA85_THINJ</name>
<keyword evidence="3" id="KW-1185">Reference proteome</keyword>
<dbReference type="Proteomes" id="UP000005317">
    <property type="component" value="Unassembled WGS sequence"/>
</dbReference>
<proteinExistence type="predicted"/>
<organism evidence="2 3">
    <name type="scientific">Thiothrix nivea (strain ATCC 35100 / DSM 5205 / JP2)</name>
    <dbReference type="NCBI Taxonomy" id="870187"/>
    <lineage>
        <taxon>Bacteria</taxon>
        <taxon>Pseudomonadati</taxon>
        <taxon>Pseudomonadota</taxon>
        <taxon>Gammaproteobacteria</taxon>
        <taxon>Thiotrichales</taxon>
        <taxon>Thiotrichaceae</taxon>
        <taxon>Thiothrix</taxon>
    </lineage>
</organism>
<dbReference type="SUPFAM" id="SSF52540">
    <property type="entry name" value="P-loop containing nucleoside triphosphate hydrolases"/>
    <property type="match status" value="1"/>
</dbReference>
<gene>
    <name evidence="2" type="ORF">Thini_0324</name>
</gene>
<dbReference type="InterPro" id="IPR027417">
    <property type="entry name" value="P-loop_NTPase"/>
</dbReference>
<dbReference type="InterPro" id="IPR049052">
    <property type="entry name" value="nSTAND1"/>
</dbReference>
<evidence type="ECO:0000313" key="2">
    <source>
        <dbReference type="EMBL" id="EIJ32982.1"/>
    </source>
</evidence>
<dbReference type="Pfam" id="PF20703">
    <property type="entry name" value="nSTAND1"/>
    <property type="match status" value="1"/>
</dbReference>
<dbReference type="EMBL" id="JH651384">
    <property type="protein sequence ID" value="EIJ32982.1"/>
    <property type="molecule type" value="Genomic_DNA"/>
</dbReference>
<dbReference type="RefSeq" id="WP_002706945.1">
    <property type="nucleotide sequence ID" value="NZ_JH651384.1"/>
</dbReference>
<protein>
    <recommendedName>
        <fullName evidence="1">Novel STAND NTPase 1 domain-containing protein</fullName>
    </recommendedName>
</protein>
<evidence type="ECO:0000313" key="3">
    <source>
        <dbReference type="Proteomes" id="UP000005317"/>
    </source>
</evidence>